<evidence type="ECO:0000313" key="3">
    <source>
        <dbReference type="Proteomes" id="UP000002051"/>
    </source>
</evidence>
<organism evidence="1 3">
    <name type="scientific">Medicago truncatula</name>
    <name type="common">Barrel medic</name>
    <name type="synonym">Medicago tribuloides</name>
    <dbReference type="NCBI Taxonomy" id="3880"/>
    <lineage>
        <taxon>Eukaryota</taxon>
        <taxon>Viridiplantae</taxon>
        <taxon>Streptophyta</taxon>
        <taxon>Embryophyta</taxon>
        <taxon>Tracheophyta</taxon>
        <taxon>Spermatophyta</taxon>
        <taxon>Magnoliopsida</taxon>
        <taxon>eudicotyledons</taxon>
        <taxon>Gunneridae</taxon>
        <taxon>Pentapetalae</taxon>
        <taxon>rosids</taxon>
        <taxon>fabids</taxon>
        <taxon>Fabales</taxon>
        <taxon>Fabaceae</taxon>
        <taxon>Papilionoideae</taxon>
        <taxon>50 kb inversion clade</taxon>
        <taxon>NPAAA clade</taxon>
        <taxon>Hologalegina</taxon>
        <taxon>IRL clade</taxon>
        <taxon>Trifolieae</taxon>
        <taxon>Medicago</taxon>
    </lineage>
</organism>
<reference evidence="2" key="3">
    <citation type="submission" date="2015-04" db="UniProtKB">
        <authorList>
            <consortium name="EnsemblPlants"/>
        </authorList>
    </citation>
    <scope>IDENTIFICATION</scope>
    <source>
        <strain evidence="2">cv. Jemalong A17</strain>
    </source>
</reference>
<dbReference type="EnsemblPlants" id="KEH28575">
    <property type="protein sequence ID" value="KEH28575"/>
    <property type="gene ID" value="MTR_4g007690"/>
</dbReference>
<protein>
    <submittedName>
        <fullName evidence="1 2">Uncharacterized protein</fullName>
    </submittedName>
</protein>
<dbReference type="EMBL" id="CM001220">
    <property type="protein sequence ID" value="KEH28575.1"/>
    <property type="molecule type" value="Genomic_DNA"/>
</dbReference>
<gene>
    <name evidence="1" type="ordered locus">MTR_4g007690</name>
</gene>
<sequence>MKSGAVEVNSGAVVVGGRNDAEKLPVVVVVQKGREEEYCFHVREKEMKERKKNKGVIGVK</sequence>
<proteinExistence type="predicted"/>
<name>A0A072URS2_MEDTR</name>
<reference evidence="1 3" key="1">
    <citation type="journal article" date="2011" name="Nature">
        <title>The Medicago genome provides insight into the evolution of rhizobial symbioses.</title>
        <authorList>
            <person name="Young N.D."/>
            <person name="Debelle F."/>
            <person name="Oldroyd G.E."/>
            <person name="Geurts R."/>
            <person name="Cannon S.B."/>
            <person name="Udvardi M.K."/>
            <person name="Benedito V.A."/>
            <person name="Mayer K.F."/>
            <person name="Gouzy J."/>
            <person name="Schoof H."/>
            <person name="Van de Peer Y."/>
            <person name="Proost S."/>
            <person name="Cook D.R."/>
            <person name="Meyers B.C."/>
            <person name="Spannagl M."/>
            <person name="Cheung F."/>
            <person name="De Mita S."/>
            <person name="Krishnakumar V."/>
            <person name="Gundlach H."/>
            <person name="Zhou S."/>
            <person name="Mudge J."/>
            <person name="Bharti A.K."/>
            <person name="Murray J.D."/>
            <person name="Naoumkina M.A."/>
            <person name="Rosen B."/>
            <person name="Silverstein K.A."/>
            <person name="Tang H."/>
            <person name="Rombauts S."/>
            <person name="Zhao P.X."/>
            <person name="Zhou P."/>
            <person name="Barbe V."/>
            <person name="Bardou P."/>
            <person name="Bechner M."/>
            <person name="Bellec A."/>
            <person name="Berger A."/>
            <person name="Berges H."/>
            <person name="Bidwell S."/>
            <person name="Bisseling T."/>
            <person name="Choisne N."/>
            <person name="Couloux A."/>
            <person name="Denny R."/>
            <person name="Deshpande S."/>
            <person name="Dai X."/>
            <person name="Doyle J.J."/>
            <person name="Dudez A.M."/>
            <person name="Farmer A.D."/>
            <person name="Fouteau S."/>
            <person name="Franken C."/>
            <person name="Gibelin C."/>
            <person name="Gish J."/>
            <person name="Goldstein S."/>
            <person name="Gonzalez A.J."/>
            <person name="Green P.J."/>
            <person name="Hallab A."/>
            <person name="Hartog M."/>
            <person name="Hua A."/>
            <person name="Humphray S.J."/>
            <person name="Jeong D.H."/>
            <person name="Jing Y."/>
            <person name="Jocker A."/>
            <person name="Kenton S.M."/>
            <person name="Kim D.J."/>
            <person name="Klee K."/>
            <person name="Lai H."/>
            <person name="Lang C."/>
            <person name="Lin S."/>
            <person name="Macmil S.L."/>
            <person name="Magdelenat G."/>
            <person name="Matthews L."/>
            <person name="McCorrison J."/>
            <person name="Monaghan E.L."/>
            <person name="Mun J.H."/>
            <person name="Najar F.Z."/>
            <person name="Nicholson C."/>
            <person name="Noirot C."/>
            <person name="O'Bleness M."/>
            <person name="Paule C.R."/>
            <person name="Poulain J."/>
            <person name="Prion F."/>
            <person name="Qin B."/>
            <person name="Qu C."/>
            <person name="Retzel E.F."/>
            <person name="Riddle C."/>
            <person name="Sallet E."/>
            <person name="Samain S."/>
            <person name="Samson N."/>
            <person name="Sanders I."/>
            <person name="Saurat O."/>
            <person name="Scarpelli C."/>
            <person name="Schiex T."/>
            <person name="Segurens B."/>
            <person name="Severin A.J."/>
            <person name="Sherrier D.J."/>
            <person name="Shi R."/>
            <person name="Sims S."/>
            <person name="Singer S.R."/>
            <person name="Sinharoy S."/>
            <person name="Sterck L."/>
            <person name="Viollet A."/>
            <person name="Wang B.B."/>
            <person name="Wang K."/>
            <person name="Wang M."/>
            <person name="Wang X."/>
            <person name="Warfsmann J."/>
            <person name="Weissenbach J."/>
            <person name="White D.D."/>
            <person name="White J.D."/>
            <person name="Wiley G.B."/>
            <person name="Wincker P."/>
            <person name="Xing Y."/>
            <person name="Yang L."/>
            <person name="Yao Z."/>
            <person name="Ying F."/>
            <person name="Zhai J."/>
            <person name="Zhou L."/>
            <person name="Zuber A."/>
            <person name="Denarie J."/>
            <person name="Dixon R.A."/>
            <person name="May G.D."/>
            <person name="Schwartz D.C."/>
            <person name="Rogers J."/>
            <person name="Quetier F."/>
            <person name="Town C.D."/>
            <person name="Roe B.A."/>
        </authorList>
    </citation>
    <scope>NUCLEOTIDE SEQUENCE [LARGE SCALE GENOMIC DNA]</scope>
    <source>
        <strain evidence="1">A17</strain>
        <strain evidence="2 3">cv. Jemalong A17</strain>
    </source>
</reference>
<accession>A0A072URS2</accession>
<evidence type="ECO:0000313" key="2">
    <source>
        <dbReference type="EnsemblPlants" id="KEH28575"/>
    </source>
</evidence>
<keyword evidence="3" id="KW-1185">Reference proteome</keyword>
<dbReference type="Proteomes" id="UP000002051">
    <property type="component" value="Chromosome 4"/>
</dbReference>
<reference evidence="1 3" key="2">
    <citation type="journal article" date="2014" name="BMC Genomics">
        <title>An improved genome release (version Mt4.0) for the model legume Medicago truncatula.</title>
        <authorList>
            <person name="Tang H."/>
            <person name="Krishnakumar V."/>
            <person name="Bidwell S."/>
            <person name="Rosen B."/>
            <person name="Chan A."/>
            <person name="Zhou S."/>
            <person name="Gentzbittel L."/>
            <person name="Childs K.L."/>
            <person name="Yandell M."/>
            <person name="Gundlach H."/>
            <person name="Mayer K.F."/>
            <person name="Schwartz D.C."/>
            <person name="Town C.D."/>
        </authorList>
    </citation>
    <scope>GENOME REANNOTATION</scope>
    <source>
        <strain evidence="1">A17</strain>
        <strain evidence="2 3">cv. Jemalong A17</strain>
    </source>
</reference>
<dbReference type="AlphaFoldDB" id="A0A072URS2"/>
<dbReference type="HOGENOM" id="CLU_2945177_0_0_1"/>
<evidence type="ECO:0000313" key="1">
    <source>
        <dbReference type="EMBL" id="KEH28575.1"/>
    </source>
</evidence>